<evidence type="ECO:0000313" key="2">
    <source>
        <dbReference type="EMBL" id="MBW0534217.1"/>
    </source>
</evidence>
<evidence type="ECO:0000259" key="1">
    <source>
        <dbReference type="Pfam" id="PF07727"/>
    </source>
</evidence>
<organism evidence="2 3">
    <name type="scientific">Austropuccinia psidii MF-1</name>
    <dbReference type="NCBI Taxonomy" id="1389203"/>
    <lineage>
        <taxon>Eukaryota</taxon>
        <taxon>Fungi</taxon>
        <taxon>Dikarya</taxon>
        <taxon>Basidiomycota</taxon>
        <taxon>Pucciniomycotina</taxon>
        <taxon>Pucciniomycetes</taxon>
        <taxon>Pucciniales</taxon>
        <taxon>Sphaerophragmiaceae</taxon>
        <taxon>Austropuccinia</taxon>
    </lineage>
</organism>
<feature type="domain" description="Reverse transcriptase Ty1/copia-type" evidence="1">
    <location>
        <begin position="2"/>
        <end position="155"/>
    </location>
</feature>
<reference evidence="2" key="1">
    <citation type="submission" date="2021-03" db="EMBL/GenBank/DDBJ databases">
        <title>Draft genome sequence of rust myrtle Austropuccinia psidii MF-1, a brazilian biotype.</title>
        <authorList>
            <person name="Quecine M.C."/>
            <person name="Pachon D.M.R."/>
            <person name="Bonatelli M.L."/>
            <person name="Correr F.H."/>
            <person name="Franceschini L.M."/>
            <person name="Leite T.F."/>
            <person name="Margarido G.R.A."/>
            <person name="Almeida C.A."/>
            <person name="Ferrarezi J.A."/>
            <person name="Labate C.A."/>
        </authorList>
    </citation>
    <scope>NUCLEOTIDE SEQUENCE</scope>
    <source>
        <strain evidence="2">MF-1</strain>
    </source>
</reference>
<dbReference type="AlphaFoldDB" id="A0A9Q3FA07"/>
<dbReference type="InterPro" id="IPR013103">
    <property type="entry name" value="RVT_2"/>
</dbReference>
<dbReference type="Proteomes" id="UP000765509">
    <property type="component" value="Unassembled WGS sequence"/>
</dbReference>
<dbReference type="OrthoDB" id="413361at2759"/>
<name>A0A9Q3FA07_9BASI</name>
<gene>
    <name evidence="2" type="ORF">O181_073932</name>
</gene>
<dbReference type="Pfam" id="PF07727">
    <property type="entry name" value="RVT_2"/>
    <property type="match status" value="1"/>
</dbReference>
<sequence length="189" mass="21191">MKSAFLNALLAKTVYLSIPQGLDLDQHKTCLHLNKAIYGLKQAPLDWYKRLKNWLTKVGFTACLLDPCVFYRNKPPPIWLYVHVNDIAIFGSNVKLFKDEISTEFEIKDMGMADLILGIKVTHGDGFISLDQQHFIESLLRLYITDKCKPVSTPLPPQAPMGPASADELARFKQLKVSYCSVGTTFGVG</sequence>
<comment type="caution">
    <text evidence="2">The sequence shown here is derived from an EMBL/GenBank/DDBJ whole genome shotgun (WGS) entry which is preliminary data.</text>
</comment>
<proteinExistence type="predicted"/>
<dbReference type="EMBL" id="AVOT02039212">
    <property type="protein sequence ID" value="MBW0534217.1"/>
    <property type="molecule type" value="Genomic_DNA"/>
</dbReference>
<accession>A0A9Q3FA07</accession>
<evidence type="ECO:0000313" key="3">
    <source>
        <dbReference type="Proteomes" id="UP000765509"/>
    </source>
</evidence>
<keyword evidence="3" id="KW-1185">Reference proteome</keyword>
<protein>
    <recommendedName>
        <fullName evidence="1">Reverse transcriptase Ty1/copia-type domain-containing protein</fullName>
    </recommendedName>
</protein>